<dbReference type="InterPro" id="IPR013783">
    <property type="entry name" value="Ig-like_fold"/>
</dbReference>
<feature type="region of interest" description="Disordered" evidence="1">
    <location>
        <begin position="282"/>
        <end position="314"/>
    </location>
</feature>
<reference evidence="2" key="3">
    <citation type="submission" date="2025-09" db="UniProtKB">
        <authorList>
            <consortium name="Ensembl"/>
        </authorList>
    </citation>
    <scope>IDENTIFICATION</scope>
</reference>
<evidence type="ECO:0000313" key="2">
    <source>
        <dbReference type="Ensembl" id="ENSSAUP00010065816.1"/>
    </source>
</evidence>
<dbReference type="Gene3D" id="2.60.40.10">
    <property type="entry name" value="Immunoglobulins"/>
    <property type="match status" value="1"/>
</dbReference>
<dbReference type="AlphaFoldDB" id="A0A671YR25"/>
<evidence type="ECO:0000256" key="1">
    <source>
        <dbReference type="SAM" id="MobiDB-lite"/>
    </source>
</evidence>
<organism evidence="2 3">
    <name type="scientific">Sparus aurata</name>
    <name type="common">Gilthead sea bream</name>
    <dbReference type="NCBI Taxonomy" id="8175"/>
    <lineage>
        <taxon>Eukaryota</taxon>
        <taxon>Metazoa</taxon>
        <taxon>Chordata</taxon>
        <taxon>Craniata</taxon>
        <taxon>Vertebrata</taxon>
        <taxon>Euteleostomi</taxon>
        <taxon>Actinopterygii</taxon>
        <taxon>Neopterygii</taxon>
        <taxon>Teleostei</taxon>
        <taxon>Neoteleostei</taxon>
        <taxon>Acanthomorphata</taxon>
        <taxon>Eupercaria</taxon>
        <taxon>Spariformes</taxon>
        <taxon>Sparidae</taxon>
        <taxon>Sparus</taxon>
    </lineage>
</organism>
<gene>
    <name evidence="2" type="primary">ifngr1l</name>
</gene>
<reference evidence="2" key="1">
    <citation type="submission" date="2021-04" db="EMBL/GenBank/DDBJ databases">
        <authorList>
            <consortium name="Wellcome Sanger Institute Data Sharing"/>
        </authorList>
    </citation>
    <scope>NUCLEOTIDE SEQUENCE [LARGE SCALE GENOMIC DNA]</scope>
</reference>
<evidence type="ECO:0000313" key="3">
    <source>
        <dbReference type="Proteomes" id="UP000472265"/>
    </source>
</evidence>
<proteinExistence type="predicted"/>
<name>A0A671YR25_SPAAU</name>
<accession>A0A671YR25</accession>
<sequence>MVNASEYLQTDVCVCVSTVEPPTNVTLHCHNLLNVVKWSYGEFLPGLKFRVFVGSVSSPPREIWVDPPNLQADVSFSSDPTNDYFINVKAVIEQDESAGAPPGGIKFSYFKDSPADRKCFLDFPAVNVTAQEDHVMFSFTHPWLLYNYNITSGRVKRRDSKPIPEFQYKVAIDSQVRLHTVSSLLKFTFYGRVRQLVLPVSEDQIIVPDVEPASPTPLLPTQKEEEEEEFTPTSTVPAEPEPQLRIGKNEGVSNTDEGVCEDIEVGNPEESLYMHGRNMEDDVTESSDAADHGYEKRPVVVDMGEGENAEGYRG</sequence>
<feature type="region of interest" description="Disordered" evidence="1">
    <location>
        <begin position="211"/>
        <end position="261"/>
    </location>
</feature>
<protein>
    <recommendedName>
        <fullName evidence="4">Fibronectin type-III domain-containing protein</fullName>
    </recommendedName>
</protein>
<evidence type="ECO:0008006" key="4">
    <source>
        <dbReference type="Google" id="ProtNLM"/>
    </source>
</evidence>
<keyword evidence="3" id="KW-1185">Reference proteome</keyword>
<feature type="compositionally biased region" description="Basic and acidic residues" evidence="1">
    <location>
        <begin position="289"/>
        <end position="299"/>
    </location>
</feature>
<dbReference type="GeneTree" id="ENSGT00530000068118"/>
<dbReference type="Proteomes" id="UP000472265">
    <property type="component" value="Chromosome 15"/>
</dbReference>
<dbReference type="Ensembl" id="ENSSAUT00010068934.1">
    <property type="protein sequence ID" value="ENSSAUP00010065816.1"/>
    <property type="gene ID" value="ENSSAUG00010026310.1"/>
</dbReference>
<reference evidence="2" key="2">
    <citation type="submission" date="2025-08" db="UniProtKB">
        <authorList>
            <consortium name="Ensembl"/>
        </authorList>
    </citation>
    <scope>IDENTIFICATION</scope>
</reference>